<evidence type="ECO:0000313" key="3">
    <source>
        <dbReference type="Proteomes" id="UP000236370"/>
    </source>
</evidence>
<name>A0A2J8LEL0_PANTR</name>
<proteinExistence type="inferred from homology"/>
<organism evidence="2 3">
    <name type="scientific">Pan troglodytes</name>
    <name type="common">Chimpanzee</name>
    <dbReference type="NCBI Taxonomy" id="9598"/>
    <lineage>
        <taxon>Eukaryota</taxon>
        <taxon>Metazoa</taxon>
        <taxon>Chordata</taxon>
        <taxon>Craniata</taxon>
        <taxon>Vertebrata</taxon>
        <taxon>Euteleostomi</taxon>
        <taxon>Mammalia</taxon>
        <taxon>Eutheria</taxon>
        <taxon>Euarchontoglires</taxon>
        <taxon>Primates</taxon>
        <taxon>Haplorrhini</taxon>
        <taxon>Catarrhini</taxon>
        <taxon>Hominidae</taxon>
        <taxon>Pan</taxon>
    </lineage>
</organism>
<dbReference type="SUPFAM" id="SSF51735">
    <property type="entry name" value="NAD(P)-binding Rossmann-fold domains"/>
    <property type="match status" value="1"/>
</dbReference>
<dbReference type="EMBL" id="NBAG03000295">
    <property type="protein sequence ID" value="PNI45689.1"/>
    <property type="molecule type" value="Genomic_DNA"/>
</dbReference>
<evidence type="ECO:0000256" key="1">
    <source>
        <dbReference type="ARBA" id="ARBA00006484"/>
    </source>
</evidence>
<dbReference type="Proteomes" id="UP000236370">
    <property type="component" value="Unassembled WGS sequence"/>
</dbReference>
<evidence type="ECO:0000313" key="2">
    <source>
        <dbReference type="EMBL" id="PNI45689.1"/>
    </source>
</evidence>
<protein>
    <submittedName>
        <fullName evidence="2">HSD17B2 isoform 7</fullName>
    </submittedName>
</protein>
<comment type="similarity">
    <text evidence="1">Belongs to the short-chain dehydrogenases/reductases (SDR) family.</text>
</comment>
<comment type="caution">
    <text evidence="2">The sequence shown here is derived from an EMBL/GenBank/DDBJ whole genome shotgun (WGS) entry which is preliminary data.</text>
</comment>
<gene>
    <name evidence="2" type="ORF">CK820_G0029371</name>
</gene>
<dbReference type="PANTHER" id="PTHR43313">
    <property type="entry name" value="SHORT-CHAIN DEHYDROGENASE/REDUCTASE FAMILY 9C"/>
    <property type="match status" value="1"/>
</dbReference>
<dbReference type="Pfam" id="PF00106">
    <property type="entry name" value="adh_short"/>
    <property type="match status" value="1"/>
</dbReference>
<dbReference type="Gene3D" id="3.40.50.720">
    <property type="entry name" value="NAD(P)-binding Rossmann-like Domain"/>
    <property type="match status" value="1"/>
</dbReference>
<dbReference type="GO" id="GO:0016616">
    <property type="term" value="F:oxidoreductase activity, acting on the CH-OH group of donors, NAD or NADP as acceptor"/>
    <property type="evidence" value="ECO:0007669"/>
    <property type="project" value="UniProtKB-ARBA"/>
</dbReference>
<reference evidence="2 3" key="1">
    <citation type="submission" date="2017-12" db="EMBL/GenBank/DDBJ databases">
        <title>High-resolution comparative analysis of great ape genomes.</title>
        <authorList>
            <person name="Pollen A."/>
            <person name="Hastie A."/>
            <person name="Hormozdiari F."/>
            <person name="Dougherty M."/>
            <person name="Liu R."/>
            <person name="Chaisson M."/>
            <person name="Hoppe E."/>
            <person name="Hill C."/>
            <person name="Pang A."/>
            <person name="Hillier L."/>
            <person name="Baker C."/>
            <person name="Armstrong J."/>
            <person name="Shendure J."/>
            <person name="Paten B."/>
            <person name="Wilson R."/>
            <person name="Chao H."/>
            <person name="Schneider V."/>
            <person name="Ventura M."/>
            <person name="Kronenberg Z."/>
            <person name="Murali S."/>
            <person name="Gordon D."/>
            <person name="Cantsilieris S."/>
            <person name="Munson K."/>
            <person name="Nelson B."/>
            <person name="Raja A."/>
            <person name="Underwood J."/>
            <person name="Diekhans M."/>
            <person name="Fiddes I."/>
            <person name="Haussler D."/>
            <person name="Eichler E."/>
        </authorList>
    </citation>
    <scope>NUCLEOTIDE SEQUENCE [LARGE SCALE GENOMIC DNA]</scope>
    <source>
        <strain evidence="2">Yerkes chimp pedigree #C0471</strain>
    </source>
</reference>
<accession>A0A2J8LEL0</accession>
<dbReference type="AlphaFoldDB" id="A0A2J8LEL0"/>
<dbReference type="InterPro" id="IPR002347">
    <property type="entry name" value="SDR_fam"/>
</dbReference>
<sequence length="205" mass="23172">MDITKPVQIKDAYSKVAAMLQDRGLWAVINNAGVLGFPTDGELLLMTDYKQCMAVNFFGTVEVTKTFLPLLRKSKGRLVNVSSMGDIAGTSDKWEKLEKDILDHLPAEVQEDYGQDYILAQRNFLLLINSLASKDFSPVLRDIQHAISAKSPFAYYTPGKGAYLWICLAHYLPIGIYDYFAKRHFGQDKPMPRALRMPNYKKKAT</sequence>
<dbReference type="PANTHER" id="PTHR43313:SF3">
    <property type="entry name" value="17-BETA-HYDROXYSTEROID DEHYDROGENASE TYPE 2"/>
    <property type="match status" value="1"/>
</dbReference>
<dbReference type="InterPro" id="IPR036291">
    <property type="entry name" value="NAD(P)-bd_dom_sf"/>
</dbReference>